<dbReference type="Proteomes" id="UP000584867">
    <property type="component" value="Unassembled WGS sequence"/>
</dbReference>
<reference evidence="1 2" key="1">
    <citation type="submission" date="2020-08" db="EMBL/GenBank/DDBJ databases">
        <title>Genomic Encyclopedia of Type Strains, Phase IV (KMG-V): Genome sequencing to study the core and pangenomes of soil and plant-associated prokaryotes.</title>
        <authorList>
            <person name="Whitman W."/>
        </authorList>
    </citation>
    <scope>NUCLEOTIDE SEQUENCE [LARGE SCALE GENOMIC DNA]</scope>
    <source>
        <strain evidence="1 2">X5P3</strain>
    </source>
</reference>
<dbReference type="RefSeq" id="WP_184254216.1">
    <property type="nucleotide sequence ID" value="NZ_JACHIO010000005.1"/>
</dbReference>
<dbReference type="AlphaFoldDB" id="A0A7W7ZNG6"/>
<protein>
    <submittedName>
        <fullName evidence="1">Uncharacterized protein</fullName>
    </submittedName>
</protein>
<evidence type="ECO:0000313" key="1">
    <source>
        <dbReference type="EMBL" id="MBB5063231.1"/>
    </source>
</evidence>
<proteinExistence type="predicted"/>
<dbReference type="EMBL" id="JACHIO010000005">
    <property type="protein sequence ID" value="MBB5063231.1"/>
    <property type="molecule type" value="Genomic_DNA"/>
</dbReference>
<gene>
    <name evidence="1" type="ORF">HDF15_001571</name>
</gene>
<name>A0A7W7ZNG6_9BACT</name>
<comment type="caution">
    <text evidence="1">The sequence shown here is derived from an EMBL/GenBank/DDBJ whole genome shotgun (WGS) entry which is preliminary data.</text>
</comment>
<sequence>MPDRSVVPSTAIPPFQAKADISAADETTSMIAGMMERARLMAYREAVFSTPRQGRIHRCVV</sequence>
<evidence type="ECO:0000313" key="2">
    <source>
        <dbReference type="Proteomes" id="UP000584867"/>
    </source>
</evidence>
<organism evidence="1 2">
    <name type="scientific">Granulicella mallensis</name>
    <dbReference type="NCBI Taxonomy" id="940614"/>
    <lineage>
        <taxon>Bacteria</taxon>
        <taxon>Pseudomonadati</taxon>
        <taxon>Acidobacteriota</taxon>
        <taxon>Terriglobia</taxon>
        <taxon>Terriglobales</taxon>
        <taxon>Acidobacteriaceae</taxon>
        <taxon>Granulicella</taxon>
    </lineage>
</organism>
<accession>A0A7W7ZNG6</accession>